<organism evidence="3 4">
    <name type="scientific">Streptomyces phaeochromogenes</name>
    <dbReference type="NCBI Taxonomy" id="1923"/>
    <lineage>
        <taxon>Bacteria</taxon>
        <taxon>Bacillati</taxon>
        <taxon>Actinomycetota</taxon>
        <taxon>Actinomycetes</taxon>
        <taxon>Kitasatosporales</taxon>
        <taxon>Streptomycetaceae</taxon>
        <taxon>Streptomyces</taxon>
        <taxon>Streptomyces phaeochromogenes group</taxon>
    </lineage>
</organism>
<gene>
    <name evidence="3" type="ORF">OHB35_15725</name>
</gene>
<reference evidence="3 4" key="1">
    <citation type="submission" date="2022-10" db="EMBL/GenBank/DDBJ databases">
        <title>The complete genomes of actinobacterial strains from the NBC collection.</title>
        <authorList>
            <person name="Joergensen T.S."/>
            <person name="Alvarez Arevalo M."/>
            <person name="Sterndorff E.B."/>
            <person name="Faurdal D."/>
            <person name="Vuksanovic O."/>
            <person name="Mourched A.-S."/>
            <person name="Charusanti P."/>
            <person name="Shaw S."/>
            <person name="Blin K."/>
            <person name="Weber T."/>
        </authorList>
    </citation>
    <scope>NUCLEOTIDE SEQUENCE [LARGE SCALE GENOMIC DNA]</scope>
    <source>
        <strain evidence="3 4">NBC 01752</strain>
    </source>
</reference>
<keyword evidence="2" id="KW-0472">Membrane</keyword>
<dbReference type="Proteomes" id="UP001340816">
    <property type="component" value="Chromosome"/>
</dbReference>
<feature type="compositionally biased region" description="Low complexity" evidence="1">
    <location>
        <begin position="173"/>
        <end position="211"/>
    </location>
</feature>
<sequence>MPVNTASNTRRGIRPLLLVPLVLVAALIGYLIATSNHDDATSTSAAKVAGAAKVTRDSGDSVLRSHDGSGAVNLRSCPGLPTAGQTTGCDIIDRFSDGTVVTMECWIDSGAVPGRADTDRRWFLVTPGAGAPHPGRRGYVFSAEIPVEEQVRTSWCSNDLINELITEPQPVISPSKASPPAATPSAASPTPSSPAVITDSPTTETPTSSRPVAPATIRVTLDNRVTNGETQMREDTDHPAYLSTRPVRKCKAQQPACNVPGDLTSGDRLSALCQTTGERITNGQDYNNVDNSNPGLDESTLWYRLRAPDGRTGYLSVIWLVGSDRSGLGLPTC</sequence>
<keyword evidence="2" id="KW-0812">Transmembrane</keyword>
<evidence type="ECO:0000256" key="1">
    <source>
        <dbReference type="SAM" id="MobiDB-lite"/>
    </source>
</evidence>
<dbReference type="RefSeq" id="WP_326759219.1">
    <property type="nucleotide sequence ID" value="NZ_CP109135.1"/>
</dbReference>
<accession>A0ABZ1H7N3</accession>
<evidence type="ECO:0000313" key="4">
    <source>
        <dbReference type="Proteomes" id="UP001340816"/>
    </source>
</evidence>
<keyword evidence="2" id="KW-1133">Transmembrane helix</keyword>
<feature type="transmembrane region" description="Helical" evidence="2">
    <location>
        <begin position="12"/>
        <end position="33"/>
    </location>
</feature>
<dbReference type="EMBL" id="CP109135">
    <property type="protein sequence ID" value="WSD14577.1"/>
    <property type="molecule type" value="Genomic_DNA"/>
</dbReference>
<protein>
    <recommendedName>
        <fullName evidence="5">SH3 domain-containing protein</fullName>
    </recommendedName>
</protein>
<keyword evidence="4" id="KW-1185">Reference proteome</keyword>
<feature type="region of interest" description="Disordered" evidence="1">
    <location>
        <begin position="171"/>
        <end position="230"/>
    </location>
</feature>
<evidence type="ECO:0000256" key="2">
    <source>
        <dbReference type="SAM" id="Phobius"/>
    </source>
</evidence>
<name>A0ABZ1H7N3_STRPH</name>
<evidence type="ECO:0000313" key="3">
    <source>
        <dbReference type="EMBL" id="WSD14577.1"/>
    </source>
</evidence>
<proteinExistence type="predicted"/>
<evidence type="ECO:0008006" key="5">
    <source>
        <dbReference type="Google" id="ProtNLM"/>
    </source>
</evidence>